<protein>
    <recommendedName>
        <fullName evidence="3">HD domain-containing protein</fullName>
    </recommendedName>
</protein>
<keyword evidence="2" id="KW-1185">Reference proteome</keyword>
<dbReference type="Gene3D" id="1.10.3210.10">
    <property type="entry name" value="Hypothetical protein af1432"/>
    <property type="match status" value="1"/>
</dbReference>
<name>A0ABP9G6W7_9SPHI</name>
<proteinExistence type="predicted"/>
<reference evidence="2" key="1">
    <citation type="journal article" date="2019" name="Int. J. Syst. Evol. Microbiol.">
        <title>The Global Catalogue of Microorganisms (GCM) 10K type strain sequencing project: providing services to taxonomists for standard genome sequencing and annotation.</title>
        <authorList>
            <consortium name="The Broad Institute Genomics Platform"/>
            <consortium name="The Broad Institute Genome Sequencing Center for Infectious Disease"/>
            <person name="Wu L."/>
            <person name="Ma J."/>
        </authorList>
    </citation>
    <scope>NUCLEOTIDE SEQUENCE [LARGE SCALE GENOMIC DNA]</scope>
    <source>
        <strain evidence="2">JCM 18283</strain>
    </source>
</reference>
<gene>
    <name evidence="1" type="ORF">GCM10023313_38840</name>
</gene>
<evidence type="ECO:0000313" key="1">
    <source>
        <dbReference type="EMBL" id="GAA4930244.1"/>
    </source>
</evidence>
<evidence type="ECO:0008006" key="3">
    <source>
        <dbReference type="Google" id="ProtNLM"/>
    </source>
</evidence>
<organism evidence="1 2">
    <name type="scientific">Mucilaginibacter defluvii</name>
    <dbReference type="NCBI Taxonomy" id="1196019"/>
    <lineage>
        <taxon>Bacteria</taxon>
        <taxon>Pseudomonadati</taxon>
        <taxon>Bacteroidota</taxon>
        <taxon>Sphingobacteriia</taxon>
        <taxon>Sphingobacteriales</taxon>
        <taxon>Sphingobacteriaceae</taxon>
        <taxon>Mucilaginibacter</taxon>
    </lineage>
</organism>
<dbReference type="Proteomes" id="UP001501436">
    <property type="component" value="Unassembled WGS sequence"/>
</dbReference>
<comment type="caution">
    <text evidence="1">The sequence shown here is derived from an EMBL/GenBank/DDBJ whole genome shotgun (WGS) entry which is preliminary data.</text>
</comment>
<dbReference type="InterPro" id="IPR003607">
    <property type="entry name" value="HD/PDEase_dom"/>
</dbReference>
<dbReference type="SUPFAM" id="SSF109604">
    <property type="entry name" value="HD-domain/PDEase-like"/>
    <property type="match status" value="1"/>
</dbReference>
<dbReference type="EMBL" id="BAABJI010000004">
    <property type="protein sequence ID" value="GAA4930244.1"/>
    <property type="molecule type" value="Genomic_DNA"/>
</dbReference>
<dbReference type="CDD" id="cd00077">
    <property type="entry name" value="HDc"/>
    <property type="match status" value="1"/>
</dbReference>
<evidence type="ECO:0000313" key="2">
    <source>
        <dbReference type="Proteomes" id="UP001501436"/>
    </source>
</evidence>
<accession>A0ABP9G6W7</accession>
<sequence length="155" mass="18124">MTGYELEESDRFTILLSAWFHDTGFNAGYIKNHETQSIKIATDFLTQYQESDDVISPVTACIAATRMPQKPLTIPEMIICDADLFHLGTDDFPAMTELLRQEFQQYFGKIFPKEDWDNHNIDFLTKHRYFTTYCQTKLESRKVEWIKVLGQQRPG</sequence>